<proteinExistence type="predicted"/>
<dbReference type="GeneID" id="28854545"/>
<dbReference type="AlphaFoldDB" id="A0A179G505"/>
<keyword evidence="3" id="KW-1185">Reference proteome</keyword>
<dbReference type="Proteomes" id="UP000078397">
    <property type="component" value="Unassembled WGS sequence"/>
</dbReference>
<reference evidence="2 3" key="1">
    <citation type="journal article" date="2016" name="PLoS Pathog.">
        <title>Biosynthesis of antibiotic leucinostatins in bio-control fungus Purpureocillium lilacinum and their inhibition on phytophthora revealed by genome mining.</title>
        <authorList>
            <person name="Wang G."/>
            <person name="Liu Z."/>
            <person name="Lin R."/>
            <person name="Li E."/>
            <person name="Mao Z."/>
            <person name="Ling J."/>
            <person name="Yang Y."/>
            <person name="Yin W.B."/>
            <person name="Xie B."/>
        </authorList>
    </citation>
    <scope>NUCLEOTIDE SEQUENCE [LARGE SCALE GENOMIC DNA]</scope>
    <source>
        <strain evidence="2">170</strain>
    </source>
</reference>
<accession>A0A179G505</accession>
<comment type="caution">
    <text evidence="2">The sequence shown here is derived from an EMBL/GenBank/DDBJ whole genome shotgun (WGS) entry which is preliminary data.</text>
</comment>
<protein>
    <submittedName>
        <fullName evidence="2">Uncharacterized protein</fullName>
    </submittedName>
</protein>
<dbReference type="OrthoDB" id="4938430at2759"/>
<feature type="compositionally biased region" description="Polar residues" evidence="1">
    <location>
        <begin position="31"/>
        <end position="42"/>
    </location>
</feature>
<evidence type="ECO:0000313" key="3">
    <source>
        <dbReference type="Proteomes" id="UP000078397"/>
    </source>
</evidence>
<dbReference type="KEGG" id="pchm:VFPPC_12774"/>
<evidence type="ECO:0000256" key="1">
    <source>
        <dbReference type="SAM" id="MobiDB-lite"/>
    </source>
</evidence>
<organism evidence="2 3">
    <name type="scientific">Pochonia chlamydosporia 170</name>
    <dbReference type="NCBI Taxonomy" id="1380566"/>
    <lineage>
        <taxon>Eukaryota</taxon>
        <taxon>Fungi</taxon>
        <taxon>Dikarya</taxon>
        <taxon>Ascomycota</taxon>
        <taxon>Pezizomycotina</taxon>
        <taxon>Sordariomycetes</taxon>
        <taxon>Hypocreomycetidae</taxon>
        <taxon>Hypocreales</taxon>
        <taxon>Clavicipitaceae</taxon>
        <taxon>Pochonia</taxon>
    </lineage>
</organism>
<feature type="region of interest" description="Disordered" evidence="1">
    <location>
        <begin position="1"/>
        <end position="42"/>
    </location>
</feature>
<dbReference type="EMBL" id="LSBJ02000001">
    <property type="protein sequence ID" value="OAQ72433.1"/>
    <property type="molecule type" value="Genomic_DNA"/>
</dbReference>
<feature type="compositionally biased region" description="Polar residues" evidence="1">
    <location>
        <begin position="1"/>
        <end position="18"/>
    </location>
</feature>
<name>A0A179G505_METCM</name>
<dbReference type="RefSeq" id="XP_018148516.1">
    <property type="nucleotide sequence ID" value="XM_018290551.1"/>
</dbReference>
<sequence length="196" mass="21421">MPFDSSRSAKLPQRPNSKTAEHGTKPAKCKSVTNKQGQTSDSTVIDLSSLTLMDTHPYSSSSRHEDAGDWVVVQTDSAPPSNYSDDIHSYGPGQELSATNVQLFDTLNNCPPSVCEAAENGEGRRCHRRCPKCRGGSVKTHVSTATRNSYLVENARHLDPWAPVSTDFYESDVFAVGAWAMEGDAETTTYHYATTF</sequence>
<gene>
    <name evidence="2" type="ORF">VFPPC_12774</name>
</gene>
<evidence type="ECO:0000313" key="2">
    <source>
        <dbReference type="EMBL" id="OAQ72433.1"/>
    </source>
</evidence>